<comment type="function">
    <text evidence="4">One of the early assembly proteins it binds 23S rRNA. One of the proteins that surrounds the polypeptide exit tunnel on the outside of the ribosome. Forms the main docking site for trigger factor binding to the ribosome.</text>
</comment>
<dbReference type="HAMAP" id="MF_01369_B">
    <property type="entry name" value="Ribosomal_uL23_B"/>
    <property type="match status" value="1"/>
</dbReference>
<dbReference type="EMBL" id="JACOZA010000003">
    <property type="protein sequence ID" value="MBI2096576.1"/>
    <property type="molecule type" value="Genomic_DNA"/>
</dbReference>
<dbReference type="GO" id="GO:0005840">
    <property type="term" value="C:ribosome"/>
    <property type="evidence" value="ECO:0007669"/>
    <property type="project" value="UniProtKB-KW"/>
</dbReference>
<dbReference type="InterPro" id="IPR013025">
    <property type="entry name" value="Ribosomal_uL23-like"/>
</dbReference>
<keyword evidence="4" id="KW-0699">rRNA-binding</keyword>
<evidence type="ECO:0000313" key="7">
    <source>
        <dbReference type="Proteomes" id="UP000724148"/>
    </source>
</evidence>
<evidence type="ECO:0000256" key="5">
    <source>
        <dbReference type="SAM" id="MobiDB-lite"/>
    </source>
</evidence>
<protein>
    <recommendedName>
        <fullName evidence="4">Large ribosomal subunit protein uL23</fullName>
    </recommendedName>
</protein>
<dbReference type="Pfam" id="PF00276">
    <property type="entry name" value="Ribosomal_L23"/>
    <property type="match status" value="1"/>
</dbReference>
<evidence type="ECO:0000313" key="6">
    <source>
        <dbReference type="EMBL" id="MBI2096576.1"/>
    </source>
</evidence>
<organism evidence="6 7">
    <name type="scientific">Candidatus Sungiibacteriota bacterium</name>
    <dbReference type="NCBI Taxonomy" id="2750080"/>
    <lineage>
        <taxon>Bacteria</taxon>
        <taxon>Candidatus Sungiibacteriota</taxon>
    </lineage>
</organism>
<gene>
    <name evidence="4" type="primary">rplW</name>
    <name evidence="6" type="ORF">HYT40_00220</name>
</gene>
<dbReference type="GO" id="GO:0003735">
    <property type="term" value="F:structural constituent of ribosome"/>
    <property type="evidence" value="ECO:0007669"/>
    <property type="project" value="InterPro"/>
</dbReference>
<feature type="compositionally biased region" description="Basic and acidic residues" evidence="5">
    <location>
        <begin position="16"/>
        <end position="33"/>
    </location>
</feature>
<keyword evidence="2 4" id="KW-0689">Ribosomal protein</keyword>
<keyword evidence="3 4" id="KW-0687">Ribonucleoprotein</keyword>
<dbReference type="GO" id="GO:1990904">
    <property type="term" value="C:ribonucleoprotein complex"/>
    <property type="evidence" value="ECO:0007669"/>
    <property type="project" value="UniProtKB-KW"/>
</dbReference>
<dbReference type="GO" id="GO:0019843">
    <property type="term" value="F:rRNA binding"/>
    <property type="evidence" value="ECO:0007669"/>
    <property type="project" value="UniProtKB-UniRule"/>
</dbReference>
<dbReference type="GO" id="GO:0006412">
    <property type="term" value="P:translation"/>
    <property type="evidence" value="ECO:0007669"/>
    <property type="project" value="UniProtKB-UniRule"/>
</dbReference>
<dbReference type="InterPro" id="IPR012677">
    <property type="entry name" value="Nucleotide-bd_a/b_plait_sf"/>
</dbReference>
<dbReference type="Proteomes" id="UP000724148">
    <property type="component" value="Unassembled WGS sequence"/>
</dbReference>
<accession>A0A931SAS7</accession>
<reference evidence="6" key="1">
    <citation type="submission" date="2020-07" db="EMBL/GenBank/DDBJ databases">
        <title>Huge and variable diversity of episymbiotic CPR bacteria and DPANN archaea in groundwater ecosystems.</title>
        <authorList>
            <person name="He C.Y."/>
            <person name="Keren R."/>
            <person name="Whittaker M."/>
            <person name="Farag I.F."/>
            <person name="Doudna J."/>
            <person name="Cate J.H.D."/>
            <person name="Banfield J.F."/>
        </authorList>
    </citation>
    <scope>NUCLEOTIDE SEQUENCE</scope>
    <source>
        <strain evidence="6">NC_groundwater_193_Ag_S-0.1um_51_7</strain>
    </source>
</reference>
<dbReference type="InterPro" id="IPR012678">
    <property type="entry name" value="Ribosomal_uL23/eL15/eS24_sf"/>
</dbReference>
<sequence>MAFFKNLLKKGNSEPPKNKPEVRETKSRSKDPEAPAQAAVSPVLNYRAGIGVVIAPHVSEKTAGGSRRGTYTFRIESMANKLEVKRAVENLYGVRVTSIRIVKARPKTRRLGGRMGVVPGHTKAVVQLAAGQSIEIGV</sequence>
<dbReference type="AlphaFoldDB" id="A0A931SAS7"/>
<dbReference type="SUPFAM" id="SSF54189">
    <property type="entry name" value="Ribosomal proteins S24e, L23 and L15e"/>
    <property type="match status" value="1"/>
</dbReference>
<evidence type="ECO:0000256" key="4">
    <source>
        <dbReference type="HAMAP-Rule" id="MF_01369"/>
    </source>
</evidence>
<feature type="region of interest" description="Disordered" evidence="5">
    <location>
        <begin position="1"/>
        <end position="39"/>
    </location>
</feature>
<dbReference type="Gene3D" id="3.30.70.330">
    <property type="match status" value="1"/>
</dbReference>
<comment type="subunit">
    <text evidence="4">Part of the 50S ribosomal subunit. Contacts protein L29, and trigger factor when it is bound to the ribosome.</text>
</comment>
<evidence type="ECO:0000256" key="1">
    <source>
        <dbReference type="ARBA" id="ARBA00006700"/>
    </source>
</evidence>
<evidence type="ECO:0000256" key="3">
    <source>
        <dbReference type="ARBA" id="ARBA00023274"/>
    </source>
</evidence>
<proteinExistence type="inferred from homology"/>
<evidence type="ECO:0000256" key="2">
    <source>
        <dbReference type="ARBA" id="ARBA00022980"/>
    </source>
</evidence>
<name>A0A931SAS7_9BACT</name>
<comment type="caution">
    <text evidence="6">The sequence shown here is derived from an EMBL/GenBank/DDBJ whole genome shotgun (WGS) entry which is preliminary data.</text>
</comment>
<keyword evidence="4" id="KW-0694">RNA-binding</keyword>
<comment type="similarity">
    <text evidence="1 4">Belongs to the universal ribosomal protein uL23 family.</text>
</comment>